<dbReference type="Proteomes" id="UP000663877">
    <property type="component" value="Unassembled WGS sequence"/>
</dbReference>
<evidence type="ECO:0000256" key="4">
    <source>
        <dbReference type="ARBA" id="ARBA00023136"/>
    </source>
</evidence>
<dbReference type="EMBL" id="CAJNOI010000122">
    <property type="protein sequence ID" value="CAF1094733.1"/>
    <property type="molecule type" value="Genomic_DNA"/>
</dbReference>
<comment type="subcellular location">
    <subcellularLocation>
        <location evidence="1">Membrane</location>
    </subcellularLocation>
</comment>
<evidence type="ECO:0000259" key="6">
    <source>
        <dbReference type="PROSITE" id="PS50262"/>
    </source>
</evidence>
<feature type="transmembrane region" description="Helical" evidence="5">
    <location>
        <begin position="262"/>
        <end position="282"/>
    </location>
</feature>
<dbReference type="Gene3D" id="1.20.1070.10">
    <property type="entry name" value="Rhodopsin 7-helix transmembrane proteins"/>
    <property type="match status" value="1"/>
</dbReference>
<evidence type="ECO:0000256" key="3">
    <source>
        <dbReference type="ARBA" id="ARBA00022989"/>
    </source>
</evidence>
<feature type="transmembrane region" description="Helical" evidence="5">
    <location>
        <begin position="175"/>
        <end position="204"/>
    </location>
</feature>
<dbReference type="AlphaFoldDB" id="A0A814NLV4"/>
<dbReference type="Proteomes" id="UP000663832">
    <property type="component" value="Unassembled WGS sequence"/>
</dbReference>
<dbReference type="EMBL" id="CAJNOM010000059">
    <property type="protein sequence ID" value="CAF0947895.1"/>
    <property type="molecule type" value="Genomic_DNA"/>
</dbReference>
<evidence type="ECO:0000313" key="7">
    <source>
        <dbReference type="EMBL" id="CAF0947895.1"/>
    </source>
</evidence>
<name>A0A814NLV4_9BILA</name>
<feature type="domain" description="G-protein coupled receptors family 1 profile" evidence="6">
    <location>
        <begin position="28"/>
        <end position="287"/>
    </location>
</feature>
<dbReference type="PROSITE" id="PS50262">
    <property type="entry name" value="G_PROTEIN_RECEP_F1_2"/>
    <property type="match status" value="1"/>
</dbReference>
<sequence>MTNASLTNDNIILDSIGIAVCVVTICKTFIFIFMILIRHQMKKSNEKILFILSFNMYMSICIFTLFVLDMFISMLKGHIYSNLLQIYNDTQWCRIKAYLTNVAMLYTLYSNTFHALHRFFRIIYYTNRFLHQNVYLYIIGICIQLVLSLLQPLPLLLAHIYQYEDYHCQIPLTQWFAVIIGSIVIWMPPLSITIGIYMYTLNYIRNNSPIFTHRQQTRIRRDITVIRRVVWSVLFIVLCAIPAFSIPIIYSLFNFFGWWANHLAWLGFVLSFLGMSIVHTYFSPHLRILWARPANRIHTTTVITVANLQII</sequence>
<keyword evidence="9" id="KW-1185">Reference proteome</keyword>
<dbReference type="OrthoDB" id="9995259at2759"/>
<keyword evidence="4 5" id="KW-0472">Membrane</keyword>
<reference evidence="8" key="1">
    <citation type="submission" date="2021-02" db="EMBL/GenBank/DDBJ databases">
        <authorList>
            <person name="Nowell W R."/>
        </authorList>
    </citation>
    <scope>NUCLEOTIDE SEQUENCE</scope>
</reference>
<feature type="transmembrane region" description="Helical" evidence="5">
    <location>
        <begin position="95"/>
        <end position="113"/>
    </location>
</feature>
<evidence type="ECO:0000313" key="9">
    <source>
        <dbReference type="Proteomes" id="UP000663832"/>
    </source>
</evidence>
<evidence type="ECO:0000256" key="1">
    <source>
        <dbReference type="ARBA" id="ARBA00004370"/>
    </source>
</evidence>
<keyword evidence="3 5" id="KW-1133">Transmembrane helix</keyword>
<feature type="transmembrane region" description="Helical" evidence="5">
    <location>
        <begin position="16"/>
        <end position="37"/>
    </location>
</feature>
<evidence type="ECO:0000313" key="10">
    <source>
        <dbReference type="Proteomes" id="UP000663877"/>
    </source>
</evidence>
<feature type="transmembrane region" description="Helical" evidence="5">
    <location>
        <begin position="134"/>
        <end position="155"/>
    </location>
</feature>
<evidence type="ECO:0000256" key="5">
    <source>
        <dbReference type="SAM" id="Phobius"/>
    </source>
</evidence>
<proteinExistence type="predicted"/>
<dbReference type="GO" id="GO:0016020">
    <property type="term" value="C:membrane"/>
    <property type="evidence" value="ECO:0007669"/>
    <property type="project" value="UniProtKB-SubCell"/>
</dbReference>
<comment type="caution">
    <text evidence="8">The sequence shown here is derived from an EMBL/GenBank/DDBJ whole genome shotgun (WGS) entry which is preliminary data.</text>
</comment>
<keyword evidence="2 5" id="KW-0812">Transmembrane</keyword>
<dbReference type="SUPFAM" id="SSF81321">
    <property type="entry name" value="Family A G protein-coupled receptor-like"/>
    <property type="match status" value="1"/>
</dbReference>
<dbReference type="InterPro" id="IPR017452">
    <property type="entry name" value="GPCR_Rhodpsn_7TM"/>
</dbReference>
<feature type="transmembrane region" description="Helical" evidence="5">
    <location>
        <begin position="49"/>
        <end position="75"/>
    </location>
</feature>
<protein>
    <recommendedName>
        <fullName evidence="6">G-protein coupled receptors family 1 profile domain-containing protein</fullName>
    </recommendedName>
</protein>
<accession>A0A814NLV4</accession>
<feature type="transmembrane region" description="Helical" evidence="5">
    <location>
        <begin position="225"/>
        <end position="250"/>
    </location>
</feature>
<gene>
    <name evidence="8" type="ORF">BJG266_LOCUS21011</name>
    <name evidence="7" type="ORF">QVE165_LOCUS12041</name>
</gene>
<evidence type="ECO:0000256" key="2">
    <source>
        <dbReference type="ARBA" id="ARBA00022692"/>
    </source>
</evidence>
<organism evidence="8 10">
    <name type="scientific">Adineta steineri</name>
    <dbReference type="NCBI Taxonomy" id="433720"/>
    <lineage>
        <taxon>Eukaryota</taxon>
        <taxon>Metazoa</taxon>
        <taxon>Spiralia</taxon>
        <taxon>Gnathifera</taxon>
        <taxon>Rotifera</taxon>
        <taxon>Eurotatoria</taxon>
        <taxon>Bdelloidea</taxon>
        <taxon>Adinetida</taxon>
        <taxon>Adinetidae</taxon>
        <taxon>Adineta</taxon>
    </lineage>
</organism>
<evidence type="ECO:0000313" key="8">
    <source>
        <dbReference type="EMBL" id="CAF1094733.1"/>
    </source>
</evidence>